<dbReference type="AlphaFoldDB" id="A0A447U6J2"/>
<proteinExistence type="predicted"/>
<dbReference type="Proteomes" id="UP000269208">
    <property type="component" value="Chromosome"/>
</dbReference>
<organism evidence="1 2">
    <name type="scientific">Salmonella enterica I</name>
    <dbReference type="NCBI Taxonomy" id="59201"/>
    <lineage>
        <taxon>Bacteria</taxon>
        <taxon>Pseudomonadati</taxon>
        <taxon>Pseudomonadota</taxon>
        <taxon>Gammaproteobacteria</taxon>
        <taxon>Enterobacterales</taxon>
        <taxon>Enterobacteriaceae</taxon>
        <taxon>Salmonella</taxon>
    </lineage>
</organism>
<sequence>MRFIGAFGDTGDGRVVFADLPLIGKPPCLKTGAVSQRDEIILILRFVIHHAIER</sequence>
<dbReference type="EMBL" id="LR134190">
    <property type="protein sequence ID" value="VEB61829.1"/>
    <property type="molecule type" value="Genomic_DNA"/>
</dbReference>
<name>A0A447U6J2_SALET</name>
<evidence type="ECO:0000313" key="1">
    <source>
        <dbReference type="EMBL" id="VEB61829.1"/>
    </source>
</evidence>
<accession>A0A447U6J2</accession>
<reference evidence="1 2" key="1">
    <citation type="submission" date="2018-12" db="EMBL/GenBank/DDBJ databases">
        <authorList>
            <consortium name="Pathogen Informatics"/>
        </authorList>
    </citation>
    <scope>NUCLEOTIDE SEQUENCE [LARGE SCALE GENOMIC DNA]</scope>
    <source>
        <strain evidence="1 2">NCTC6754</strain>
    </source>
</reference>
<protein>
    <submittedName>
        <fullName evidence="1">Uncharacterized protein</fullName>
    </submittedName>
</protein>
<evidence type="ECO:0000313" key="2">
    <source>
        <dbReference type="Proteomes" id="UP000269208"/>
    </source>
</evidence>
<gene>
    <name evidence="1" type="ORF">NCTC6754_07204</name>
</gene>